<sequence length="104" mass="12286">MLPYTHIQAYIILFFSSSKQSKKENRETNRSQTSHHLNPSLRSLGLQLRRFPFLLHYRILFLTRTLQLLKYQLVQLSLTCRVRSALNQLKLGGLDQRLSLFFGH</sequence>
<reference evidence="1 2" key="1">
    <citation type="journal article" date="2013" name="Nat. Genet.">
        <title>The high-quality draft genome of peach (Prunus persica) identifies unique patterns of genetic diversity, domestication and genome evolution.</title>
        <authorList>
            <consortium name="International Peach Genome Initiative"/>
            <person name="Verde I."/>
            <person name="Abbott A.G."/>
            <person name="Scalabrin S."/>
            <person name="Jung S."/>
            <person name="Shu S."/>
            <person name="Marroni F."/>
            <person name="Zhebentyayeva T."/>
            <person name="Dettori M.T."/>
            <person name="Grimwood J."/>
            <person name="Cattonaro F."/>
            <person name="Zuccolo A."/>
            <person name="Rossini L."/>
            <person name="Jenkins J."/>
            <person name="Vendramin E."/>
            <person name="Meisel L.A."/>
            <person name="Decroocq V."/>
            <person name="Sosinski B."/>
            <person name="Prochnik S."/>
            <person name="Mitros T."/>
            <person name="Policriti A."/>
            <person name="Cipriani G."/>
            <person name="Dondini L."/>
            <person name="Ficklin S."/>
            <person name="Goodstein D.M."/>
            <person name="Xuan P."/>
            <person name="Del Fabbro C."/>
            <person name="Aramini V."/>
            <person name="Copetti D."/>
            <person name="Gonzalez S."/>
            <person name="Horner D.S."/>
            <person name="Falchi R."/>
            <person name="Lucas S."/>
            <person name="Mica E."/>
            <person name="Maldonado J."/>
            <person name="Lazzari B."/>
            <person name="Bielenberg D."/>
            <person name="Pirona R."/>
            <person name="Miculan M."/>
            <person name="Barakat A."/>
            <person name="Testolin R."/>
            <person name="Stella A."/>
            <person name="Tartarini S."/>
            <person name="Tonutti P."/>
            <person name="Arus P."/>
            <person name="Orellana A."/>
            <person name="Wells C."/>
            <person name="Main D."/>
            <person name="Vizzotto G."/>
            <person name="Silva H."/>
            <person name="Salamini F."/>
            <person name="Schmutz J."/>
            <person name="Morgante M."/>
            <person name="Rokhsar D.S."/>
        </authorList>
    </citation>
    <scope>NUCLEOTIDE SEQUENCE [LARGE SCALE GENOMIC DNA]</scope>
    <source>
        <strain evidence="2">cv. Nemared</strain>
    </source>
</reference>
<proteinExistence type="predicted"/>
<evidence type="ECO:0000313" key="1">
    <source>
        <dbReference type="EMBL" id="ONI16282.1"/>
    </source>
</evidence>
<accession>A0A251PXS4</accession>
<gene>
    <name evidence="1" type="ORF">PRUPE_3G089300</name>
</gene>
<keyword evidence="2" id="KW-1185">Reference proteome</keyword>
<dbReference type="Proteomes" id="UP000006882">
    <property type="component" value="Chromosome G3"/>
</dbReference>
<protein>
    <submittedName>
        <fullName evidence="1">Uncharacterized protein</fullName>
    </submittedName>
</protein>
<name>A0A251PXS4_PRUPE</name>
<evidence type="ECO:0000313" key="2">
    <source>
        <dbReference type="Proteomes" id="UP000006882"/>
    </source>
</evidence>
<dbReference type="EMBL" id="CM007653">
    <property type="protein sequence ID" value="ONI16282.1"/>
    <property type="molecule type" value="Genomic_DNA"/>
</dbReference>
<organism evidence="1 2">
    <name type="scientific">Prunus persica</name>
    <name type="common">Peach</name>
    <name type="synonym">Amygdalus persica</name>
    <dbReference type="NCBI Taxonomy" id="3760"/>
    <lineage>
        <taxon>Eukaryota</taxon>
        <taxon>Viridiplantae</taxon>
        <taxon>Streptophyta</taxon>
        <taxon>Embryophyta</taxon>
        <taxon>Tracheophyta</taxon>
        <taxon>Spermatophyta</taxon>
        <taxon>Magnoliopsida</taxon>
        <taxon>eudicotyledons</taxon>
        <taxon>Gunneridae</taxon>
        <taxon>Pentapetalae</taxon>
        <taxon>rosids</taxon>
        <taxon>fabids</taxon>
        <taxon>Rosales</taxon>
        <taxon>Rosaceae</taxon>
        <taxon>Amygdaloideae</taxon>
        <taxon>Amygdaleae</taxon>
        <taxon>Prunus</taxon>
    </lineage>
</organism>
<dbReference type="Gramene" id="ONI16282">
    <property type="protein sequence ID" value="ONI16282"/>
    <property type="gene ID" value="PRUPE_3G089300"/>
</dbReference>
<dbReference type="AlphaFoldDB" id="A0A251PXS4"/>